<accession>A0A1Q9BUB3</accession>
<dbReference type="AlphaFoldDB" id="A0A1Q9BUB3"/>
<gene>
    <name evidence="1" type="ORF">AK812_SmicGene46344</name>
</gene>
<name>A0A1Q9BUB3_SYMMI</name>
<evidence type="ECO:0000313" key="2">
    <source>
        <dbReference type="Proteomes" id="UP000186817"/>
    </source>
</evidence>
<protein>
    <submittedName>
        <fullName evidence="1">Uncharacterized protein</fullName>
    </submittedName>
</protein>
<dbReference type="EMBL" id="LSRX01004131">
    <property type="protein sequence ID" value="OLP74190.1"/>
    <property type="molecule type" value="Genomic_DNA"/>
</dbReference>
<organism evidence="1 2">
    <name type="scientific">Symbiodinium microadriaticum</name>
    <name type="common">Dinoflagellate</name>
    <name type="synonym">Zooxanthella microadriatica</name>
    <dbReference type="NCBI Taxonomy" id="2951"/>
    <lineage>
        <taxon>Eukaryota</taxon>
        <taxon>Sar</taxon>
        <taxon>Alveolata</taxon>
        <taxon>Dinophyceae</taxon>
        <taxon>Suessiales</taxon>
        <taxon>Symbiodiniaceae</taxon>
        <taxon>Symbiodinium</taxon>
    </lineage>
</organism>
<sequence length="258" mass="29034">MESTRCMTWTETNSHAKRLSWLDVPLQVERQLCFASIVGTGSGWWDLSLDREFERRSNEDALVNAMAHNGALIQLLCQHSPFLLILAQYFPNLLQDSSAMASSLISFIGPRPGSVHEWRTLREACPNAHWTALYEAWYRHYACVQGNEVMTRQRDTSLTGWSWVILEYIKDLGIVGWGTKYEEAINRTAMYDICFRVGMMSQGAGTLPMFPESCKLIESLYSPALGRISPPPSAAAGSFQSTDFLVVGDSSLAMCWMQ</sequence>
<comment type="caution">
    <text evidence="1">The sequence shown here is derived from an EMBL/GenBank/DDBJ whole genome shotgun (WGS) entry which is preliminary data.</text>
</comment>
<evidence type="ECO:0000313" key="1">
    <source>
        <dbReference type="EMBL" id="OLP74190.1"/>
    </source>
</evidence>
<feature type="non-terminal residue" evidence="1">
    <location>
        <position position="258"/>
    </location>
</feature>
<proteinExistence type="predicted"/>
<keyword evidence="2" id="KW-1185">Reference proteome</keyword>
<dbReference type="Proteomes" id="UP000186817">
    <property type="component" value="Unassembled WGS sequence"/>
</dbReference>
<reference evidence="1 2" key="1">
    <citation type="submission" date="2016-02" db="EMBL/GenBank/DDBJ databases">
        <title>Genome analysis of coral dinoflagellate symbionts highlights evolutionary adaptations to a symbiotic lifestyle.</title>
        <authorList>
            <person name="Aranda M."/>
            <person name="Li Y."/>
            <person name="Liew Y.J."/>
            <person name="Baumgarten S."/>
            <person name="Simakov O."/>
            <person name="Wilson M."/>
            <person name="Piel J."/>
            <person name="Ashoor H."/>
            <person name="Bougouffa S."/>
            <person name="Bajic V.B."/>
            <person name="Ryu T."/>
            <person name="Ravasi T."/>
            <person name="Bayer T."/>
            <person name="Micklem G."/>
            <person name="Kim H."/>
            <person name="Bhak J."/>
            <person name="Lajeunesse T.C."/>
            <person name="Voolstra C.R."/>
        </authorList>
    </citation>
    <scope>NUCLEOTIDE SEQUENCE [LARGE SCALE GENOMIC DNA]</scope>
    <source>
        <strain evidence="1 2">CCMP2467</strain>
    </source>
</reference>